<dbReference type="EMBL" id="CP011125">
    <property type="protein sequence ID" value="AKF05647.1"/>
    <property type="molecule type" value="Genomic_DNA"/>
</dbReference>
<dbReference type="Pfam" id="PF07626">
    <property type="entry name" value="PSD3"/>
    <property type="match status" value="1"/>
</dbReference>
<dbReference type="KEGG" id="samy:DB32_002796"/>
<feature type="domain" description="DUF1595" evidence="5">
    <location>
        <begin position="149"/>
        <end position="209"/>
    </location>
</feature>
<evidence type="ECO:0000313" key="7">
    <source>
        <dbReference type="Proteomes" id="UP000034883"/>
    </source>
</evidence>
<dbReference type="Proteomes" id="UP000034883">
    <property type="component" value="Chromosome"/>
</dbReference>
<evidence type="ECO:0000259" key="4">
    <source>
        <dbReference type="Pfam" id="PF07631"/>
    </source>
</evidence>
<dbReference type="AlphaFoldDB" id="A0A0F6YHH0"/>
<reference evidence="6 7" key="1">
    <citation type="submission" date="2015-03" db="EMBL/GenBank/DDBJ databases">
        <title>Genome assembly of Sandaracinus amylolyticus DSM 53668.</title>
        <authorList>
            <person name="Sharma G."/>
            <person name="Subramanian S."/>
        </authorList>
    </citation>
    <scope>NUCLEOTIDE SEQUENCE [LARGE SCALE GENOMIC DNA]</scope>
    <source>
        <strain evidence="6 7">DSM 53668</strain>
    </source>
</reference>
<gene>
    <name evidence="6" type="ORF">DB32_002796</name>
</gene>
<dbReference type="InterPro" id="IPR013039">
    <property type="entry name" value="DUF1588"/>
</dbReference>
<evidence type="ECO:0000256" key="1">
    <source>
        <dbReference type="SAM" id="MobiDB-lite"/>
    </source>
</evidence>
<feature type="region of interest" description="Disordered" evidence="1">
    <location>
        <begin position="25"/>
        <end position="57"/>
    </location>
</feature>
<evidence type="ECO:0000259" key="3">
    <source>
        <dbReference type="Pfam" id="PF07627"/>
    </source>
</evidence>
<feature type="domain" description="DUF1587" evidence="2">
    <location>
        <begin position="65"/>
        <end position="129"/>
    </location>
</feature>
<dbReference type="RefSeq" id="WP_053232896.1">
    <property type="nucleotide sequence ID" value="NZ_CP011125.1"/>
</dbReference>
<dbReference type="STRING" id="927083.DB32_002796"/>
<organism evidence="6 7">
    <name type="scientific">Sandaracinus amylolyticus</name>
    <dbReference type="NCBI Taxonomy" id="927083"/>
    <lineage>
        <taxon>Bacteria</taxon>
        <taxon>Pseudomonadati</taxon>
        <taxon>Myxococcota</taxon>
        <taxon>Polyangia</taxon>
        <taxon>Polyangiales</taxon>
        <taxon>Sandaracinaceae</taxon>
        <taxon>Sandaracinus</taxon>
    </lineage>
</organism>
<evidence type="ECO:0000259" key="2">
    <source>
        <dbReference type="Pfam" id="PF07626"/>
    </source>
</evidence>
<sequence length="555" mass="58938">MTRVLLIALCGALAGCLGQIGGPAAGPDGVPTDRPPTDEPDPPVVPPVDPTARCETSEVGPPLLRRLTRGEIDRTLRTVFPEIAGEWSGVRLGPDLNQTGFTNNATALVVGNQTARDLLETAEDVATLMTRPATLSATLPCASSGDAGCAGQLVDRYGARLFRRPLTSDERSRYVALHQRVSGESDFATGAKWTLVAMIQSPHAVYRSEIGGGAGFAAGDTRELDAYELASQLSYTFGGSPPDDALLAMARSGGLVDPAVRIAEARRLLETPGGHAVVQQFFREHFRYENVASQTKEHVGEAFAQVRGAMVDETSRFVDEVLYERDGDLTELLTADYTIADPPLAAFYGFAAPAGATPSLITRPEGRGIGLLAQGSILAGTSNVTHSSPTNRGLLVFERLLCQVRRPPPPGVSTQLEPAEGRTTRERIETVHTRDAFCASCHSQFDPIGFGFEHYDEAGRYRELEAGIAVDASGSIPQTGAMFVGQEELARALAASEDVAVCVSGQMTLYAYGGGGQVECLGEGARQALLDGEVGILEFLAALAAEPHFTSRRVR</sequence>
<evidence type="ECO:0000259" key="5">
    <source>
        <dbReference type="Pfam" id="PF07637"/>
    </source>
</evidence>
<evidence type="ECO:0000313" key="6">
    <source>
        <dbReference type="EMBL" id="AKF05647.1"/>
    </source>
</evidence>
<feature type="domain" description="DUF1588" evidence="3">
    <location>
        <begin position="370"/>
        <end position="463"/>
    </location>
</feature>
<protein>
    <submittedName>
        <fullName evidence="6">Cellulose-binding domain protein</fullName>
    </submittedName>
</protein>
<accession>A0A0F6YHH0</accession>
<dbReference type="Pfam" id="PF07627">
    <property type="entry name" value="PSCyt3"/>
    <property type="match status" value="1"/>
</dbReference>
<dbReference type="Pfam" id="PF07637">
    <property type="entry name" value="PSD5"/>
    <property type="match status" value="1"/>
</dbReference>
<dbReference type="OrthoDB" id="5483028at2"/>
<dbReference type="InterPro" id="IPR013043">
    <property type="entry name" value="DUF1595"/>
</dbReference>
<name>A0A0F6YHH0_9BACT</name>
<dbReference type="InterPro" id="IPR013036">
    <property type="entry name" value="DUF1587"/>
</dbReference>
<dbReference type="Pfam" id="PF07631">
    <property type="entry name" value="PSD4"/>
    <property type="match status" value="1"/>
</dbReference>
<keyword evidence="7" id="KW-1185">Reference proteome</keyword>
<feature type="domain" description="DUF1592" evidence="4">
    <location>
        <begin position="224"/>
        <end position="349"/>
    </location>
</feature>
<dbReference type="PROSITE" id="PS51257">
    <property type="entry name" value="PROKAR_LIPOPROTEIN"/>
    <property type="match status" value="1"/>
</dbReference>
<dbReference type="InterPro" id="IPR013042">
    <property type="entry name" value="DUF1592"/>
</dbReference>
<proteinExistence type="predicted"/>